<accession>A0A1R1PNR9</accession>
<keyword evidence="4" id="KW-1185">Reference proteome</keyword>
<keyword evidence="2" id="KW-1133">Transmembrane helix</keyword>
<dbReference type="Proteomes" id="UP000188320">
    <property type="component" value="Unassembled WGS sequence"/>
</dbReference>
<evidence type="ECO:0000256" key="2">
    <source>
        <dbReference type="SAM" id="Phobius"/>
    </source>
</evidence>
<evidence type="ECO:0000313" key="4">
    <source>
        <dbReference type="Proteomes" id="UP000188320"/>
    </source>
</evidence>
<protein>
    <submittedName>
        <fullName evidence="3">Uncharacterized protein</fullName>
    </submittedName>
</protein>
<reference evidence="4" key="1">
    <citation type="submission" date="2017-01" db="EMBL/GenBank/DDBJ databases">
        <authorList>
            <person name="Wang Y."/>
            <person name="White M."/>
            <person name="Kvist S."/>
            <person name="Moncalvo J.-M."/>
        </authorList>
    </citation>
    <scope>NUCLEOTIDE SEQUENCE [LARGE SCALE GENOMIC DNA]</scope>
    <source>
        <strain evidence="4">COL-18-3</strain>
    </source>
</reference>
<keyword evidence="2" id="KW-0812">Transmembrane</keyword>
<name>A0A1R1PNR9_ZANCU</name>
<feature type="compositionally biased region" description="Basic and acidic residues" evidence="1">
    <location>
        <begin position="31"/>
        <end position="46"/>
    </location>
</feature>
<evidence type="ECO:0000313" key="3">
    <source>
        <dbReference type="EMBL" id="OMH82608.1"/>
    </source>
</evidence>
<comment type="caution">
    <text evidence="3">The sequence shown here is derived from an EMBL/GenBank/DDBJ whole genome shotgun (WGS) entry which is preliminary data.</text>
</comment>
<gene>
    <name evidence="3" type="ORF">AX774_g3913</name>
</gene>
<sequence length="80" mass="9237">MNRTTNAFKTDFILVLTFLIPSRKFISSFSQKDEKSKTKTKTKTEYHTVPSPSKKVTPKKGYIYHIIYLVIVPIPLSLCQ</sequence>
<dbReference type="AlphaFoldDB" id="A0A1R1PNR9"/>
<feature type="transmembrane region" description="Helical" evidence="2">
    <location>
        <begin position="62"/>
        <end position="79"/>
    </location>
</feature>
<organism evidence="3 4">
    <name type="scientific">Zancudomyces culisetae</name>
    <name type="common">Gut fungus</name>
    <name type="synonym">Smittium culisetae</name>
    <dbReference type="NCBI Taxonomy" id="1213189"/>
    <lineage>
        <taxon>Eukaryota</taxon>
        <taxon>Fungi</taxon>
        <taxon>Fungi incertae sedis</taxon>
        <taxon>Zoopagomycota</taxon>
        <taxon>Kickxellomycotina</taxon>
        <taxon>Harpellomycetes</taxon>
        <taxon>Harpellales</taxon>
        <taxon>Legeriomycetaceae</taxon>
        <taxon>Zancudomyces</taxon>
    </lineage>
</organism>
<proteinExistence type="predicted"/>
<feature type="region of interest" description="Disordered" evidence="1">
    <location>
        <begin position="30"/>
        <end position="55"/>
    </location>
</feature>
<keyword evidence="2" id="KW-0472">Membrane</keyword>
<dbReference type="EMBL" id="LSSK01000632">
    <property type="protein sequence ID" value="OMH82608.1"/>
    <property type="molecule type" value="Genomic_DNA"/>
</dbReference>
<evidence type="ECO:0000256" key="1">
    <source>
        <dbReference type="SAM" id="MobiDB-lite"/>
    </source>
</evidence>